<dbReference type="STRING" id="656914.SAMN00017405_0377"/>
<dbReference type="EMBL" id="FWWT01000022">
    <property type="protein sequence ID" value="SMB95316.1"/>
    <property type="molecule type" value="Genomic_DNA"/>
</dbReference>
<reference evidence="1 2" key="1">
    <citation type="submission" date="2017-04" db="EMBL/GenBank/DDBJ databases">
        <authorList>
            <person name="Afonso C.L."/>
            <person name="Miller P.J."/>
            <person name="Scott M.A."/>
            <person name="Spackman E."/>
            <person name="Goraichik I."/>
            <person name="Dimitrov K.M."/>
            <person name="Suarez D.L."/>
            <person name="Swayne D.E."/>
        </authorList>
    </citation>
    <scope>NUCLEOTIDE SEQUENCE [LARGE SCALE GENOMIC DNA]</scope>
    <source>
        <strain evidence="1 2">DSM 11270</strain>
    </source>
</reference>
<evidence type="ECO:0000313" key="1">
    <source>
        <dbReference type="EMBL" id="SMB95316.1"/>
    </source>
</evidence>
<proteinExistence type="predicted"/>
<organism evidence="1 2">
    <name type="scientific">Desulfonispora thiosulfatigenes DSM 11270</name>
    <dbReference type="NCBI Taxonomy" id="656914"/>
    <lineage>
        <taxon>Bacteria</taxon>
        <taxon>Bacillati</taxon>
        <taxon>Bacillota</taxon>
        <taxon>Clostridia</taxon>
        <taxon>Eubacteriales</taxon>
        <taxon>Peptococcaceae</taxon>
        <taxon>Desulfonispora</taxon>
    </lineage>
</organism>
<dbReference type="Proteomes" id="UP000192731">
    <property type="component" value="Unassembled WGS sequence"/>
</dbReference>
<keyword evidence="2" id="KW-1185">Reference proteome</keyword>
<dbReference type="OrthoDB" id="2087266at2"/>
<dbReference type="AlphaFoldDB" id="A0A1W1VPQ8"/>
<dbReference type="RefSeq" id="WP_084054176.1">
    <property type="nucleotide sequence ID" value="NZ_FWWT01000022.1"/>
</dbReference>
<protein>
    <submittedName>
        <fullName evidence="1">Uncharacterized protein</fullName>
    </submittedName>
</protein>
<gene>
    <name evidence="1" type="ORF">SAMN00017405_0377</name>
</gene>
<accession>A0A1W1VPQ8</accession>
<evidence type="ECO:0000313" key="2">
    <source>
        <dbReference type="Proteomes" id="UP000192731"/>
    </source>
</evidence>
<sequence length="271" mass="30908">MNLIEKLPDNYNKNPNSINAKLFELTESEFKELEYTFKMIELYRDMDRAKGFTLDKIGRNVLEYRNDNDDLNYRKAIKVKIKANQSPGDIETINEVASFLLGDSYEGLSETWIDSKYGNEPAGLCLIVNNINTQPVIIGEIIRLNGSYFLNGETFLNAGLEINNDKLLAFESAKNNIKRVAAGAIKLYWELPEKIVCNFGINIRNSVKINIFHKSSSLVTINQKIILDIINVDVLRSKAYLDGTYFLNGQTNLDSLRDRVINKVNVLEVRK</sequence>
<name>A0A1W1VPQ8_DESTI</name>